<dbReference type="Proteomes" id="UP000228987">
    <property type="component" value="Unassembled WGS sequence"/>
</dbReference>
<dbReference type="InterPro" id="IPR007460">
    <property type="entry name" value="BrnT_toxin"/>
</dbReference>
<protein>
    <recommendedName>
        <fullName evidence="3">BrnT family toxin</fullName>
    </recommendedName>
</protein>
<evidence type="ECO:0008006" key="3">
    <source>
        <dbReference type="Google" id="ProtNLM"/>
    </source>
</evidence>
<dbReference type="EMBL" id="NVWI01000001">
    <property type="protein sequence ID" value="PCJ43629.1"/>
    <property type="molecule type" value="Genomic_DNA"/>
</dbReference>
<dbReference type="Gene3D" id="3.10.450.530">
    <property type="entry name" value="Ribonuclease toxin, BrnT, of type II toxin-antitoxin system"/>
    <property type="match status" value="1"/>
</dbReference>
<sequence>MTAFEWDSTKDKSNQKKHGISFDEAQSVFYDEYAIQFYDDVNSETEEDRFLLLGLSSKSQILMICHCERGKGEVVRIISARKATTKERKSYLGGSI</sequence>
<dbReference type="Pfam" id="PF04365">
    <property type="entry name" value="BrnT_toxin"/>
    <property type="match status" value="1"/>
</dbReference>
<gene>
    <name evidence="1" type="ORF">COA71_01790</name>
</gene>
<dbReference type="AlphaFoldDB" id="A0A2A5CIC7"/>
<evidence type="ECO:0000313" key="1">
    <source>
        <dbReference type="EMBL" id="PCJ43629.1"/>
    </source>
</evidence>
<comment type="caution">
    <text evidence="1">The sequence shown here is derived from an EMBL/GenBank/DDBJ whole genome shotgun (WGS) entry which is preliminary data.</text>
</comment>
<name>A0A2A5CIC7_9GAMM</name>
<dbReference type="InterPro" id="IPR038573">
    <property type="entry name" value="BrnT_sf"/>
</dbReference>
<proteinExistence type="predicted"/>
<organism evidence="1 2">
    <name type="scientific">SAR86 cluster bacterium</name>
    <dbReference type="NCBI Taxonomy" id="2030880"/>
    <lineage>
        <taxon>Bacteria</taxon>
        <taxon>Pseudomonadati</taxon>
        <taxon>Pseudomonadota</taxon>
        <taxon>Gammaproteobacteria</taxon>
        <taxon>SAR86 cluster</taxon>
    </lineage>
</organism>
<evidence type="ECO:0000313" key="2">
    <source>
        <dbReference type="Proteomes" id="UP000228987"/>
    </source>
</evidence>
<reference evidence="2" key="1">
    <citation type="submission" date="2017-08" db="EMBL/GenBank/DDBJ databases">
        <title>A dynamic microbial community with high functional redundancy inhabits the cold, oxic subseafloor aquifer.</title>
        <authorList>
            <person name="Tully B.J."/>
            <person name="Wheat C.G."/>
            <person name="Glazer B.T."/>
            <person name="Huber J.A."/>
        </authorList>
    </citation>
    <scope>NUCLEOTIDE SEQUENCE [LARGE SCALE GENOMIC DNA]</scope>
</reference>
<accession>A0A2A5CIC7</accession>